<dbReference type="PANTHER" id="PTHR43689:SF8">
    <property type="entry name" value="ALPHA_BETA-HYDROLASES SUPERFAMILY PROTEIN"/>
    <property type="match status" value="1"/>
</dbReference>
<dbReference type="Gene3D" id="3.40.50.1820">
    <property type="entry name" value="alpha/beta hydrolase"/>
    <property type="match status" value="1"/>
</dbReference>
<accession>A0ABD7HR10</accession>
<gene>
    <name evidence="2" type="ORF">D2E76_08640</name>
</gene>
<keyword evidence="2" id="KW-0378">Hydrolase</keyword>
<dbReference type="InterPro" id="IPR000073">
    <property type="entry name" value="AB_hydrolase_1"/>
</dbReference>
<protein>
    <submittedName>
        <fullName evidence="2">Alpha/beta hydrolase</fullName>
    </submittedName>
</protein>
<dbReference type="EMBL" id="QXBN01000005">
    <property type="protein sequence ID" value="RIT40649.1"/>
    <property type="molecule type" value="Genomic_DNA"/>
</dbReference>
<organism evidence="2 3">
    <name type="scientific">Mycobacteroides abscessus</name>
    <dbReference type="NCBI Taxonomy" id="36809"/>
    <lineage>
        <taxon>Bacteria</taxon>
        <taxon>Bacillati</taxon>
        <taxon>Actinomycetota</taxon>
        <taxon>Actinomycetes</taxon>
        <taxon>Mycobacteriales</taxon>
        <taxon>Mycobacteriaceae</taxon>
        <taxon>Mycobacteroides</taxon>
    </lineage>
</organism>
<dbReference type="Pfam" id="PF00561">
    <property type="entry name" value="Abhydrolase_1"/>
    <property type="match status" value="1"/>
</dbReference>
<sequence>MGVAAHQQIYRPVSGNGGAMSLGLEKHRRSVDVERGRISYLDIGAGSPTVFVHGVLTNSLLWRDVVTAVAATGRRCIALDLPGHGHSPVPADDIDVTLSGLAQLIAEFLDSIGIDEFDLVANDTGGAVAQIMVARQPDRIRTLALTNCDTEGHVPPKLFKPVVALARPPLMALIGPRLFARRKVLRALLGAGYRKPGRLPDSIVESYGQPVFGTAESSRFLSKMLRAMHTRDLEAARAGLVTFTKPTLIAWGLGDYFFPLKYGQRLAELFGGPVTVETVPDGRLYFPDEDADRLLPLLYRHWHSAGRQESSTEVGR</sequence>
<reference evidence="2 3" key="1">
    <citation type="submission" date="2018-08" db="EMBL/GenBank/DDBJ databases">
        <title>Linezolid Resistance in Mycobacterium abscessus: MIC Distribution and Comprehensive Investigation of Resistance Mechanisms.</title>
        <authorList>
            <person name="Ye M."/>
            <person name="Xu L."/>
            <person name="Zou Y."/>
            <person name="Li B."/>
            <person name="Guo Q."/>
            <person name="Zhang Y."/>
            <person name="Zhan M."/>
            <person name="Xu B."/>
            <person name="Yu F."/>
            <person name="Zhang Z."/>
            <person name="Chu H."/>
        </authorList>
    </citation>
    <scope>NUCLEOTIDE SEQUENCE [LARGE SCALE GENOMIC DNA]</scope>
    <source>
        <strain evidence="2 3">G143</strain>
    </source>
</reference>
<proteinExistence type="predicted"/>
<dbReference type="PRINTS" id="PR00111">
    <property type="entry name" value="ABHYDROLASE"/>
</dbReference>
<comment type="caution">
    <text evidence="2">The sequence shown here is derived from an EMBL/GenBank/DDBJ whole genome shotgun (WGS) entry which is preliminary data.</text>
</comment>
<dbReference type="Proteomes" id="UP000284557">
    <property type="component" value="Unassembled WGS sequence"/>
</dbReference>
<dbReference type="InterPro" id="IPR029058">
    <property type="entry name" value="AB_hydrolase_fold"/>
</dbReference>
<evidence type="ECO:0000313" key="3">
    <source>
        <dbReference type="Proteomes" id="UP000284557"/>
    </source>
</evidence>
<name>A0ABD7HR10_9MYCO</name>
<feature type="domain" description="AB hydrolase-1" evidence="1">
    <location>
        <begin position="50"/>
        <end position="153"/>
    </location>
</feature>
<evidence type="ECO:0000259" key="1">
    <source>
        <dbReference type="Pfam" id="PF00561"/>
    </source>
</evidence>
<dbReference type="AlphaFoldDB" id="A0ABD7HR10"/>
<dbReference type="PANTHER" id="PTHR43689">
    <property type="entry name" value="HYDROLASE"/>
    <property type="match status" value="1"/>
</dbReference>
<dbReference type="SUPFAM" id="SSF53474">
    <property type="entry name" value="alpha/beta-Hydrolases"/>
    <property type="match status" value="1"/>
</dbReference>
<dbReference type="GO" id="GO:0016787">
    <property type="term" value="F:hydrolase activity"/>
    <property type="evidence" value="ECO:0007669"/>
    <property type="project" value="UniProtKB-KW"/>
</dbReference>
<evidence type="ECO:0000313" key="2">
    <source>
        <dbReference type="EMBL" id="RIT40649.1"/>
    </source>
</evidence>